<sequence>MYDLVHSFFVFFNRRIKMQGIAKVAISGIRYGVCRQSREWTRVRRKGNSTGSFWQDVGKIYSSFDAGHKYGEMAGMVPQGYTLYCKFSPCGDTTLVLGVYKCLHHLKAQLQDKNIAISELKKLIEEMKGQNVDTNFEKQSILGKPPLQPTRNQPVVRQPTVYKFERSQVPRHRIASQVGVSDDLTKPVTPDS</sequence>
<dbReference type="Proteomes" id="UP001151760">
    <property type="component" value="Unassembled WGS sequence"/>
</dbReference>
<dbReference type="EMBL" id="BQNB010013692">
    <property type="protein sequence ID" value="GJT19124.1"/>
    <property type="molecule type" value="Genomic_DNA"/>
</dbReference>
<keyword evidence="1" id="KW-0175">Coiled coil</keyword>
<organism evidence="3 4">
    <name type="scientific">Tanacetum coccineum</name>
    <dbReference type="NCBI Taxonomy" id="301880"/>
    <lineage>
        <taxon>Eukaryota</taxon>
        <taxon>Viridiplantae</taxon>
        <taxon>Streptophyta</taxon>
        <taxon>Embryophyta</taxon>
        <taxon>Tracheophyta</taxon>
        <taxon>Spermatophyta</taxon>
        <taxon>Magnoliopsida</taxon>
        <taxon>eudicotyledons</taxon>
        <taxon>Gunneridae</taxon>
        <taxon>Pentapetalae</taxon>
        <taxon>asterids</taxon>
        <taxon>campanulids</taxon>
        <taxon>Asterales</taxon>
        <taxon>Asteraceae</taxon>
        <taxon>Asteroideae</taxon>
        <taxon>Anthemideae</taxon>
        <taxon>Anthemidinae</taxon>
        <taxon>Tanacetum</taxon>
    </lineage>
</organism>
<proteinExistence type="predicted"/>
<evidence type="ECO:0000256" key="2">
    <source>
        <dbReference type="SAM" id="MobiDB-lite"/>
    </source>
</evidence>
<evidence type="ECO:0000313" key="4">
    <source>
        <dbReference type="Proteomes" id="UP001151760"/>
    </source>
</evidence>
<reference evidence="3" key="1">
    <citation type="journal article" date="2022" name="Int. J. Mol. Sci.">
        <title>Draft Genome of Tanacetum Coccineum: Genomic Comparison of Closely Related Tanacetum-Family Plants.</title>
        <authorList>
            <person name="Yamashiro T."/>
            <person name="Shiraishi A."/>
            <person name="Nakayama K."/>
            <person name="Satake H."/>
        </authorList>
    </citation>
    <scope>NUCLEOTIDE SEQUENCE</scope>
</reference>
<evidence type="ECO:0000256" key="1">
    <source>
        <dbReference type="SAM" id="Coils"/>
    </source>
</evidence>
<evidence type="ECO:0000313" key="3">
    <source>
        <dbReference type="EMBL" id="GJT19124.1"/>
    </source>
</evidence>
<name>A0ABQ5C1G8_9ASTR</name>
<accession>A0ABQ5C1G8</accession>
<gene>
    <name evidence="3" type="ORF">Tco_0877830</name>
</gene>
<feature type="region of interest" description="Disordered" evidence="2">
    <location>
        <begin position="173"/>
        <end position="192"/>
    </location>
</feature>
<comment type="caution">
    <text evidence="3">The sequence shown here is derived from an EMBL/GenBank/DDBJ whole genome shotgun (WGS) entry which is preliminary data.</text>
</comment>
<feature type="coiled-coil region" evidence="1">
    <location>
        <begin position="103"/>
        <end position="130"/>
    </location>
</feature>
<protein>
    <submittedName>
        <fullName evidence="3">Uncharacterized protein</fullName>
    </submittedName>
</protein>
<keyword evidence="4" id="KW-1185">Reference proteome</keyword>
<reference evidence="3" key="2">
    <citation type="submission" date="2022-01" db="EMBL/GenBank/DDBJ databases">
        <authorList>
            <person name="Yamashiro T."/>
            <person name="Shiraishi A."/>
            <person name="Satake H."/>
            <person name="Nakayama K."/>
        </authorList>
    </citation>
    <scope>NUCLEOTIDE SEQUENCE</scope>
</reference>